<keyword evidence="1" id="KW-0472">Membrane</keyword>
<dbReference type="Proteomes" id="UP000824782">
    <property type="component" value="Unassembled WGS sequence"/>
</dbReference>
<accession>A0AAV6YK54</accession>
<keyword evidence="1" id="KW-1133">Transmembrane helix</keyword>
<evidence type="ECO:0000313" key="3">
    <source>
        <dbReference type="Proteomes" id="UP000824782"/>
    </source>
</evidence>
<protein>
    <submittedName>
        <fullName evidence="2">Uncharacterized protein</fullName>
    </submittedName>
</protein>
<comment type="caution">
    <text evidence="2">The sequence shown here is derived from an EMBL/GenBank/DDBJ whole genome shotgun (WGS) entry which is preliminary data.</text>
</comment>
<name>A0AAV6YK54_ENGPU</name>
<reference evidence="2" key="1">
    <citation type="thesis" date="2020" institute="ProQuest LLC" country="789 East Eisenhower Parkway, Ann Arbor, MI, USA">
        <title>Comparative Genomics and Chromosome Evolution.</title>
        <authorList>
            <person name="Mudd A.B."/>
        </authorList>
    </citation>
    <scope>NUCLEOTIDE SEQUENCE</scope>
    <source>
        <strain evidence="2">237g6f4</strain>
        <tissue evidence="2">Blood</tissue>
    </source>
</reference>
<keyword evidence="1" id="KW-0812">Transmembrane</keyword>
<evidence type="ECO:0000313" key="2">
    <source>
        <dbReference type="EMBL" id="KAG8537814.1"/>
    </source>
</evidence>
<gene>
    <name evidence="2" type="ORF">GDO81_023794</name>
</gene>
<dbReference type="AlphaFoldDB" id="A0AAV6YK54"/>
<evidence type="ECO:0000256" key="1">
    <source>
        <dbReference type="SAM" id="Phobius"/>
    </source>
</evidence>
<dbReference type="EMBL" id="WNYA01026534">
    <property type="protein sequence ID" value="KAG8537814.1"/>
    <property type="molecule type" value="Genomic_DNA"/>
</dbReference>
<organism evidence="2 3">
    <name type="scientific">Engystomops pustulosus</name>
    <name type="common">Tungara frog</name>
    <name type="synonym">Physalaemus pustulosus</name>
    <dbReference type="NCBI Taxonomy" id="76066"/>
    <lineage>
        <taxon>Eukaryota</taxon>
        <taxon>Metazoa</taxon>
        <taxon>Chordata</taxon>
        <taxon>Craniata</taxon>
        <taxon>Vertebrata</taxon>
        <taxon>Euteleostomi</taxon>
        <taxon>Amphibia</taxon>
        <taxon>Batrachia</taxon>
        <taxon>Anura</taxon>
        <taxon>Neobatrachia</taxon>
        <taxon>Hyloidea</taxon>
        <taxon>Leptodactylidae</taxon>
        <taxon>Leiuperinae</taxon>
        <taxon>Engystomops</taxon>
    </lineage>
</organism>
<feature type="transmembrane region" description="Helical" evidence="1">
    <location>
        <begin position="20"/>
        <end position="41"/>
    </location>
</feature>
<proteinExistence type="predicted"/>
<keyword evidence="3" id="KW-1185">Reference proteome</keyword>
<sequence length="99" mass="10718">MLPFSHIVKTSNTIGEKRALSWTCVLGGCLCCDIGLCIVGLGRPPLSSSPPPVLRTSLLITDIPPVSFHVTYMDVVSQVIRPLSPALRFVGRNLMRRSG</sequence>